<feature type="chain" id="PRO_5028430178" evidence="1">
    <location>
        <begin position="21"/>
        <end position="97"/>
    </location>
</feature>
<accession>A0A6P8XTG9</accession>
<feature type="signal peptide" evidence="1">
    <location>
        <begin position="1"/>
        <end position="20"/>
    </location>
</feature>
<evidence type="ECO:0000313" key="2">
    <source>
        <dbReference type="Proteomes" id="UP000515160"/>
    </source>
</evidence>
<name>A0A6P8XTG9_DROAB</name>
<dbReference type="OrthoDB" id="7880675at2759"/>
<evidence type="ECO:0000313" key="3">
    <source>
        <dbReference type="RefSeq" id="XP_034116494.1"/>
    </source>
</evidence>
<keyword evidence="2" id="KW-1185">Reference proteome</keyword>
<reference evidence="3" key="1">
    <citation type="submission" date="2025-08" db="UniProtKB">
        <authorList>
            <consortium name="RefSeq"/>
        </authorList>
    </citation>
    <scope>IDENTIFICATION</scope>
    <source>
        <strain evidence="3">15112-1751.03</strain>
        <tissue evidence="3">Whole Adult</tissue>
    </source>
</reference>
<gene>
    <name evidence="3" type="primary">LOC117576068</name>
</gene>
<dbReference type="GO" id="GO:0008061">
    <property type="term" value="F:chitin binding"/>
    <property type="evidence" value="ECO:0007669"/>
    <property type="project" value="InterPro"/>
</dbReference>
<dbReference type="AlphaFoldDB" id="A0A6P8XTG9"/>
<dbReference type="Proteomes" id="UP000515160">
    <property type="component" value="Chromosome 2R"/>
</dbReference>
<dbReference type="Gene3D" id="2.170.140.10">
    <property type="entry name" value="Chitin binding domain"/>
    <property type="match status" value="1"/>
</dbReference>
<keyword evidence="1" id="KW-0732">Signal</keyword>
<dbReference type="PANTHER" id="PTHR20987">
    <property type="entry name" value="CHITIN-BINDING TYPE-2 DOMAIN-CONTAINING PROTEIN-RELATED"/>
    <property type="match status" value="1"/>
</dbReference>
<organism evidence="2 3">
    <name type="scientific">Drosophila albomicans</name>
    <name type="common">Fruit fly</name>
    <dbReference type="NCBI Taxonomy" id="7291"/>
    <lineage>
        <taxon>Eukaryota</taxon>
        <taxon>Metazoa</taxon>
        <taxon>Ecdysozoa</taxon>
        <taxon>Arthropoda</taxon>
        <taxon>Hexapoda</taxon>
        <taxon>Insecta</taxon>
        <taxon>Pterygota</taxon>
        <taxon>Neoptera</taxon>
        <taxon>Endopterygota</taxon>
        <taxon>Diptera</taxon>
        <taxon>Brachycera</taxon>
        <taxon>Muscomorpha</taxon>
        <taxon>Ephydroidea</taxon>
        <taxon>Drosophilidae</taxon>
        <taxon>Drosophila</taxon>
    </lineage>
</organism>
<dbReference type="InterPro" id="IPR036508">
    <property type="entry name" value="Chitin-bd_dom_sf"/>
</dbReference>
<dbReference type="RefSeq" id="XP_034116494.1">
    <property type="nucleotide sequence ID" value="XM_034260603.2"/>
</dbReference>
<dbReference type="SUPFAM" id="SSF57625">
    <property type="entry name" value="Invertebrate chitin-binding proteins"/>
    <property type="match status" value="1"/>
</dbReference>
<protein>
    <submittedName>
        <fullName evidence="3">Uncharacterized protein LOC117576068</fullName>
    </submittedName>
</protein>
<proteinExistence type="predicted"/>
<sequence length="97" mass="10986">MKLQLTISLVILAVCCYANAYDGDGQPGCKTQEELDIGIFRDTWDATSYWKCSELNEPAAKFRCPSETAFMDSLKDCVIWDDWQWEKPVAPLSEVDA</sequence>
<dbReference type="PANTHER" id="PTHR20987:SF0">
    <property type="entry name" value="CHITIN-BINDING TYPE-2 DOMAIN-CONTAINING PROTEIN-RELATED"/>
    <property type="match status" value="1"/>
</dbReference>
<dbReference type="GeneID" id="117576068"/>
<evidence type="ECO:0000256" key="1">
    <source>
        <dbReference type="SAM" id="SignalP"/>
    </source>
</evidence>